<dbReference type="AlphaFoldDB" id="A0A7W3U053"/>
<organism evidence="2 3">
    <name type="scientific">Limosilactobacillus fastidiosus</name>
    <dbReference type="NCBI Taxonomy" id="2759855"/>
    <lineage>
        <taxon>Bacteria</taxon>
        <taxon>Bacillati</taxon>
        <taxon>Bacillota</taxon>
        <taxon>Bacilli</taxon>
        <taxon>Lactobacillales</taxon>
        <taxon>Lactobacillaceae</taxon>
        <taxon>Limosilactobacillus</taxon>
    </lineage>
</organism>
<reference evidence="3 4" key="1">
    <citation type="submission" date="2020-07" db="EMBL/GenBank/DDBJ databases">
        <title>Description of Limosilactobacillus balticus sp. nov., Limosilactobacillus agrestis sp. nov., Limosilactobacillus albertensis sp. nov., Limosilactobacillus rudii sp. nov., Limosilactobacillus fastidiosus sp. nov., five novel Limosilactobacillus species isolated from the vertebrate gastrointestinal tract, and proposal of 6 subspecies of Limosilactobacillus reuteri adapted to the gastrointestinal tract of specific vertebrate hosts.</title>
        <authorList>
            <person name="Li F."/>
            <person name="Cheng C."/>
            <person name="Zheng J."/>
            <person name="Quevedo R.M."/>
            <person name="Li J."/>
            <person name="Roos S."/>
            <person name="Gaenzle M.G."/>
            <person name="Walter J."/>
        </authorList>
    </citation>
    <scope>NUCLEOTIDE SEQUENCE [LARGE SCALE GENOMIC DNA]</scope>
    <source>
        <strain evidence="2 3">WF-MA3-C</strain>
        <strain evidence="1 4">WF-MO7-1</strain>
    </source>
</reference>
<dbReference type="SUPFAM" id="SSF53850">
    <property type="entry name" value="Periplasmic binding protein-like II"/>
    <property type="match status" value="1"/>
</dbReference>
<evidence type="ECO:0000313" key="2">
    <source>
        <dbReference type="EMBL" id="MBB1086434.1"/>
    </source>
</evidence>
<dbReference type="EMBL" id="JACIUY010000061">
    <property type="protein sequence ID" value="MBB1086434.1"/>
    <property type="molecule type" value="Genomic_DNA"/>
</dbReference>
<name>A0A7W3U053_9LACO</name>
<accession>A0A7W3U053</accession>
<gene>
    <name evidence="2" type="ORF">H5R63_06525</name>
    <name evidence="1" type="ORF">H5R64_03675</name>
</gene>
<proteinExistence type="predicted"/>
<protein>
    <submittedName>
        <fullName evidence="2">Uncharacterized protein</fullName>
    </submittedName>
</protein>
<dbReference type="Gene3D" id="3.40.190.10">
    <property type="entry name" value="Periplasmic binding protein-like II"/>
    <property type="match status" value="1"/>
</dbReference>
<sequence length="75" mass="8468">MISKTVLYIARCRLYSPTSFPSMCCLAHIRPKVIYRTNDIHIIKNMVAENLGISFLTKLVITPNDRLADLSLADS</sequence>
<evidence type="ECO:0000313" key="3">
    <source>
        <dbReference type="Proteomes" id="UP000518255"/>
    </source>
</evidence>
<dbReference type="RefSeq" id="WP_182581308.1">
    <property type="nucleotide sequence ID" value="NZ_JACIUY010000061.1"/>
</dbReference>
<comment type="caution">
    <text evidence="2">The sequence shown here is derived from an EMBL/GenBank/DDBJ whole genome shotgun (WGS) entry which is preliminary data.</text>
</comment>
<dbReference type="Proteomes" id="UP000544052">
    <property type="component" value="Unassembled WGS sequence"/>
</dbReference>
<keyword evidence="4" id="KW-1185">Reference proteome</keyword>
<dbReference type="Proteomes" id="UP000518255">
    <property type="component" value="Unassembled WGS sequence"/>
</dbReference>
<evidence type="ECO:0000313" key="4">
    <source>
        <dbReference type="Proteomes" id="UP000544052"/>
    </source>
</evidence>
<evidence type="ECO:0000313" key="1">
    <source>
        <dbReference type="EMBL" id="MBB1062897.1"/>
    </source>
</evidence>
<dbReference type="EMBL" id="JACIUZ010000028">
    <property type="protein sequence ID" value="MBB1062897.1"/>
    <property type="molecule type" value="Genomic_DNA"/>
</dbReference>